<name>A0ABP7F268_9STAP</name>
<evidence type="ECO:0000313" key="2">
    <source>
        <dbReference type="EMBL" id="GAA3729332.1"/>
    </source>
</evidence>
<protein>
    <submittedName>
        <fullName evidence="2">Uncharacterized protein</fullName>
    </submittedName>
</protein>
<keyword evidence="1" id="KW-1133">Transmembrane helix</keyword>
<sequence>MNRMGMLHEIVFYDILYKSILGITLSICFAYIINRFSLGKFIVGNVPNFRVPSISSIESVKKESVSPSTLKSN</sequence>
<comment type="caution">
    <text evidence="2">The sequence shown here is derived from an EMBL/GenBank/DDBJ whole genome shotgun (WGS) entry which is preliminary data.</text>
</comment>
<proteinExistence type="predicted"/>
<evidence type="ECO:0000313" key="3">
    <source>
        <dbReference type="Proteomes" id="UP001500920"/>
    </source>
</evidence>
<evidence type="ECO:0000256" key="1">
    <source>
        <dbReference type="SAM" id="Phobius"/>
    </source>
</evidence>
<keyword evidence="3" id="KW-1185">Reference proteome</keyword>
<accession>A0ABP7F268</accession>
<organism evidence="2 3">
    <name type="scientific">Salinicoccus jeotgali</name>
    <dbReference type="NCBI Taxonomy" id="381634"/>
    <lineage>
        <taxon>Bacteria</taxon>
        <taxon>Bacillati</taxon>
        <taxon>Bacillota</taxon>
        <taxon>Bacilli</taxon>
        <taxon>Bacillales</taxon>
        <taxon>Staphylococcaceae</taxon>
        <taxon>Salinicoccus</taxon>
    </lineage>
</organism>
<keyword evidence="1" id="KW-0472">Membrane</keyword>
<feature type="transmembrane region" description="Helical" evidence="1">
    <location>
        <begin position="15"/>
        <end position="33"/>
    </location>
</feature>
<dbReference type="EMBL" id="BAABCK010000061">
    <property type="protein sequence ID" value="GAA3729332.1"/>
    <property type="molecule type" value="Genomic_DNA"/>
</dbReference>
<keyword evidence="1" id="KW-0812">Transmembrane</keyword>
<dbReference type="Proteomes" id="UP001500920">
    <property type="component" value="Unassembled WGS sequence"/>
</dbReference>
<gene>
    <name evidence="2" type="ORF">GCM10022378_17430</name>
</gene>
<reference evidence="3" key="1">
    <citation type="journal article" date="2019" name="Int. J. Syst. Evol. Microbiol.">
        <title>The Global Catalogue of Microorganisms (GCM) 10K type strain sequencing project: providing services to taxonomists for standard genome sequencing and annotation.</title>
        <authorList>
            <consortium name="The Broad Institute Genomics Platform"/>
            <consortium name="The Broad Institute Genome Sequencing Center for Infectious Disease"/>
            <person name="Wu L."/>
            <person name="Ma J."/>
        </authorList>
    </citation>
    <scope>NUCLEOTIDE SEQUENCE [LARGE SCALE GENOMIC DNA]</scope>
    <source>
        <strain evidence="3">JCM 16981</strain>
    </source>
</reference>